<dbReference type="InterPro" id="IPR000014">
    <property type="entry name" value="PAS"/>
</dbReference>
<dbReference type="EC" id="2.7.13.3" evidence="2"/>
<dbReference type="RefSeq" id="WP_347166587.1">
    <property type="nucleotide sequence ID" value="NZ_JBDNCH010000002.1"/>
</dbReference>
<dbReference type="InterPro" id="IPR001789">
    <property type="entry name" value="Sig_transdc_resp-reg_receiver"/>
</dbReference>
<dbReference type="Pfam" id="PF01590">
    <property type="entry name" value="GAF"/>
    <property type="match status" value="1"/>
</dbReference>
<dbReference type="PROSITE" id="PS50112">
    <property type="entry name" value="PAS"/>
    <property type="match status" value="1"/>
</dbReference>
<proteinExistence type="predicted"/>
<dbReference type="SUPFAM" id="SSF52172">
    <property type="entry name" value="CheY-like"/>
    <property type="match status" value="1"/>
</dbReference>
<evidence type="ECO:0000256" key="8">
    <source>
        <dbReference type="ARBA" id="ARBA00022777"/>
    </source>
</evidence>
<dbReference type="Gene3D" id="3.30.565.10">
    <property type="entry name" value="Histidine kinase-like ATPase, C-terminal domain"/>
    <property type="match status" value="1"/>
</dbReference>
<accession>A0AAW9SFH7</accession>
<evidence type="ECO:0000256" key="7">
    <source>
        <dbReference type="ARBA" id="ARBA00022741"/>
    </source>
</evidence>
<organism evidence="16 17">
    <name type="scientific">Ponticoccus litoralis</name>
    <dbReference type="NCBI Taxonomy" id="422297"/>
    <lineage>
        <taxon>Bacteria</taxon>
        <taxon>Pseudomonadati</taxon>
        <taxon>Pseudomonadota</taxon>
        <taxon>Alphaproteobacteria</taxon>
        <taxon>Rhodobacterales</taxon>
        <taxon>Roseobacteraceae</taxon>
        <taxon>Ponticoccus</taxon>
    </lineage>
</organism>
<feature type="modified residue" description="4-aspartylphosphate" evidence="12">
    <location>
        <position position="793"/>
    </location>
</feature>
<dbReference type="CDD" id="cd00130">
    <property type="entry name" value="PAS"/>
    <property type="match status" value="1"/>
</dbReference>
<feature type="domain" description="Response regulatory" evidence="14">
    <location>
        <begin position="743"/>
        <end position="854"/>
    </location>
</feature>
<evidence type="ECO:0000313" key="16">
    <source>
        <dbReference type="EMBL" id="MEN9061522.1"/>
    </source>
</evidence>
<evidence type="ECO:0000256" key="6">
    <source>
        <dbReference type="ARBA" id="ARBA00022679"/>
    </source>
</evidence>
<dbReference type="SMART" id="SM00065">
    <property type="entry name" value="GAF"/>
    <property type="match status" value="1"/>
</dbReference>
<evidence type="ECO:0000256" key="10">
    <source>
        <dbReference type="ARBA" id="ARBA00022991"/>
    </source>
</evidence>
<dbReference type="Pfam" id="PF07536">
    <property type="entry name" value="HWE_HK"/>
    <property type="match status" value="1"/>
</dbReference>
<dbReference type="SMART" id="SM00091">
    <property type="entry name" value="PAS"/>
    <property type="match status" value="1"/>
</dbReference>
<keyword evidence="5" id="KW-0716">Sensory transduction</keyword>
<evidence type="ECO:0000259" key="15">
    <source>
        <dbReference type="PROSITE" id="PS50112"/>
    </source>
</evidence>
<dbReference type="GO" id="GO:0009881">
    <property type="term" value="F:photoreceptor activity"/>
    <property type="evidence" value="ECO:0007669"/>
    <property type="project" value="UniProtKB-KW"/>
</dbReference>
<dbReference type="InterPro" id="IPR013654">
    <property type="entry name" value="PAS_2"/>
</dbReference>
<feature type="domain" description="Phytochrome chromophore attachment site" evidence="13">
    <location>
        <begin position="148"/>
        <end position="305"/>
    </location>
</feature>
<evidence type="ECO:0000256" key="4">
    <source>
        <dbReference type="ARBA" id="ARBA00022553"/>
    </source>
</evidence>
<sequence>MNDATPTPVGPADLTNCDREPIHQLGRVQSYGALIAVSADWIVQHASENLSEILGIEHEAVLGRPLHEIIVSDGFERIRRNLRALETHDGALRLFGVVLRASGRNFDVSVHESGAHLLIEFEPKRETRNSDLMAEVYPQISALRRDRDLRTLARDAAKGLQSLCGFDSVMVYQFQPDQSGLVIAETRLDGQSRYDGLHFPASDIPAQARALYKRSLLRLIADVDDPGARLLPGVRIDGAPLDLSLAVTRAVSPIHIEYLRNMGVQASMSVSIMKDGELWGLFACHHNSPCYIDYERRTSIEMFAHMFSYELSRHADRQLKEIERDTARLQTLLMGHMASGDSITASLLSVSKEIASVIPHDGLVLMHDESFHATGITPTEEDFLAIARMLDRSIGSEVFATDCLGKIHEPARDYEERTAGLLAIPISRRPRDYLVLVRKQVDTAKTWAGDPAKPAQVGPNGVRLTPRKSFAAWQETVRGKSTPWTPAETHAADLLRTTLLEIFLKVTDAANLQRKRAQEQQSLLISELNHRVRNILNLMRGLVSQSRSSAATLEEFTKNLDGRIHALARAHDQLTAERWEPTSLKALIACEFEAYARAGSRRVRVTGPDAMIQPNAYTTLALVLHEMATNSVKYGALCDQSGSITVTLQVDRSGGMLIDWVERGGPPVQPPTRRGFGTTIIETSIPHELRGDAEISYKVTGVEAHFRLPPNCIAQIVPEQTEEAPRTQTIVTARTGDFRLSGPVLVLEDALIIAMDAAAILEDMGAAEVKICSSVADALSWLEAHSPTIALLDVNLQDEQSLPVAEHLAERGIPFVLATGYGMTSDLQEAYPPCAIVQKPFSVESLKSAMSGLSAQEAGAD</sequence>
<dbReference type="EMBL" id="JBDNCH010000002">
    <property type="protein sequence ID" value="MEN9061522.1"/>
    <property type="molecule type" value="Genomic_DNA"/>
</dbReference>
<keyword evidence="10" id="KW-0157">Chromophore</keyword>
<dbReference type="GO" id="GO:0000160">
    <property type="term" value="P:phosphorelay signal transduction system"/>
    <property type="evidence" value="ECO:0007669"/>
    <property type="project" value="InterPro"/>
</dbReference>
<dbReference type="InterPro" id="IPR029016">
    <property type="entry name" value="GAF-like_dom_sf"/>
</dbReference>
<keyword evidence="11" id="KW-0675">Receptor</keyword>
<keyword evidence="7" id="KW-0547">Nucleotide-binding</keyword>
<dbReference type="PANTHER" id="PTHR41523">
    <property type="entry name" value="TWO-COMPONENT SYSTEM SENSOR PROTEIN"/>
    <property type="match status" value="1"/>
</dbReference>
<dbReference type="GO" id="GO:0009584">
    <property type="term" value="P:detection of visible light"/>
    <property type="evidence" value="ECO:0007669"/>
    <property type="project" value="InterPro"/>
</dbReference>
<dbReference type="InterPro" id="IPR036890">
    <property type="entry name" value="HATPase_C_sf"/>
</dbReference>
<dbReference type="GO" id="GO:0005524">
    <property type="term" value="F:ATP binding"/>
    <property type="evidence" value="ECO:0007669"/>
    <property type="project" value="UniProtKB-KW"/>
</dbReference>
<evidence type="ECO:0000256" key="12">
    <source>
        <dbReference type="PROSITE-ProRule" id="PRU00169"/>
    </source>
</evidence>
<keyword evidence="3" id="KW-0600">Photoreceptor protein</keyword>
<dbReference type="GO" id="GO:0004673">
    <property type="term" value="F:protein histidine kinase activity"/>
    <property type="evidence" value="ECO:0007669"/>
    <property type="project" value="UniProtKB-EC"/>
</dbReference>
<dbReference type="InterPro" id="IPR035965">
    <property type="entry name" value="PAS-like_dom_sf"/>
</dbReference>
<evidence type="ECO:0000256" key="5">
    <source>
        <dbReference type="ARBA" id="ARBA00022606"/>
    </source>
</evidence>
<dbReference type="SMART" id="SM00911">
    <property type="entry name" value="HWE_HK"/>
    <property type="match status" value="1"/>
</dbReference>
<evidence type="ECO:0000313" key="17">
    <source>
        <dbReference type="Proteomes" id="UP001428774"/>
    </source>
</evidence>
<keyword evidence="6" id="KW-0808">Transferase</keyword>
<dbReference type="PRINTS" id="PR01033">
    <property type="entry name" value="PHYTOCHROME"/>
</dbReference>
<keyword evidence="17" id="KW-1185">Reference proteome</keyword>
<keyword evidence="4 12" id="KW-0597">Phosphoprotein</keyword>
<dbReference type="InterPro" id="IPR011006">
    <property type="entry name" value="CheY-like_superfamily"/>
</dbReference>
<dbReference type="InterPro" id="IPR011102">
    <property type="entry name" value="Sig_transdc_His_kinase_HWE"/>
</dbReference>
<dbReference type="Gene3D" id="3.30.450.270">
    <property type="match status" value="1"/>
</dbReference>
<evidence type="ECO:0000259" key="13">
    <source>
        <dbReference type="PROSITE" id="PS50046"/>
    </source>
</evidence>
<evidence type="ECO:0000259" key="14">
    <source>
        <dbReference type="PROSITE" id="PS50110"/>
    </source>
</evidence>
<dbReference type="Pfam" id="PF08446">
    <property type="entry name" value="PAS_2"/>
    <property type="match status" value="1"/>
</dbReference>
<dbReference type="Proteomes" id="UP001428774">
    <property type="component" value="Unassembled WGS sequence"/>
</dbReference>
<dbReference type="SUPFAM" id="SSF55874">
    <property type="entry name" value="ATPase domain of HSP90 chaperone/DNA topoisomerase II/histidine kinase"/>
    <property type="match status" value="1"/>
</dbReference>
<dbReference type="InterPro" id="IPR003018">
    <property type="entry name" value="GAF"/>
</dbReference>
<name>A0AAW9SFH7_9RHOB</name>
<dbReference type="InterPro" id="IPR043150">
    <property type="entry name" value="Phytochrome_PHY_sf"/>
</dbReference>
<dbReference type="Pfam" id="PF00072">
    <property type="entry name" value="Response_reg"/>
    <property type="match status" value="1"/>
</dbReference>
<dbReference type="SUPFAM" id="SSF55785">
    <property type="entry name" value="PYP-like sensor domain (PAS domain)"/>
    <property type="match status" value="1"/>
</dbReference>
<feature type="domain" description="PAS" evidence="15">
    <location>
        <begin position="34"/>
        <end position="89"/>
    </location>
</feature>
<evidence type="ECO:0000256" key="11">
    <source>
        <dbReference type="ARBA" id="ARBA00023170"/>
    </source>
</evidence>
<dbReference type="InterPro" id="IPR013515">
    <property type="entry name" value="Phytochrome_cen-reg"/>
</dbReference>
<dbReference type="Gene3D" id="3.30.450.20">
    <property type="entry name" value="PAS domain"/>
    <property type="match status" value="1"/>
</dbReference>
<evidence type="ECO:0000256" key="9">
    <source>
        <dbReference type="ARBA" id="ARBA00022840"/>
    </source>
</evidence>
<dbReference type="Pfam" id="PF00360">
    <property type="entry name" value="PHY"/>
    <property type="match status" value="1"/>
</dbReference>
<protein>
    <recommendedName>
        <fullName evidence="2">histidine kinase</fullName>
        <ecNumber evidence="2">2.7.13.3</ecNumber>
    </recommendedName>
</protein>
<dbReference type="PROSITE" id="PS50110">
    <property type="entry name" value="RESPONSE_REGULATORY"/>
    <property type="match status" value="1"/>
</dbReference>
<comment type="caution">
    <text evidence="16">The sequence shown here is derived from an EMBL/GenBank/DDBJ whole genome shotgun (WGS) entry which is preliminary data.</text>
</comment>
<evidence type="ECO:0000256" key="3">
    <source>
        <dbReference type="ARBA" id="ARBA00022543"/>
    </source>
</evidence>
<dbReference type="Gene3D" id="3.30.450.40">
    <property type="match status" value="1"/>
</dbReference>
<dbReference type="InterPro" id="IPR016132">
    <property type="entry name" value="Phyto_chromo_attachment"/>
</dbReference>
<reference evidence="16 17" key="1">
    <citation type="submission" date="2024-05" db="EMBL/GenBank/DDBJ databases">
        <title>Genome sequence of Ponticoccus litoralis KCCM 90028.</title>
        <authorList>
            <person name="Kim J.M."/>
            <person name="Lee J.K."/>
            <person name="Choi B.J."/>
            <person name="Bayburt H."/>
            <person name="Baek J.H."/>
            <person name="Jeon C.O."/>
        </authorList>
    </citation>
    <scope>NUCLEOTIDE SEQUENCE [LARGE SCALE GENOMIC DNA]</scope>
    <source>
        <strain evidence="16 17">KCCM 90028</strain>
    </source>
</reference>
<gene>
    <name evidence="16" type="ORF">ABFB10_11180</name>
</gene>
<comment type="catalytic activity">
    <reaction evidence="1">
        <text>ATP + protein L-histidine = ADP + protein N-phospho-L-histidine.</text>
        <dbReference type="EC" id="2.7.13.3"/>
    </reaction>
</comment>
<dbReference type="PROSITE" id="PS50046">
    <property type="entry name" value="PHYTOCHROME_2"/>
    <property type="match status" value="1"/>
</dbReference>
<dbReference type="PANTHER" id="PTHR41523:SF8">
    <property type="entry name" value="ETHYLENE RESPONSE SENSOR PROTEIN"/>
    <property type="match status" value="1"/>
</dbReference>
<dbReference type="SMART" id="SM00448">
    <property type="entry name" value="REC"/>
    <property type="match status" value="1"/>
</dbReference>
<evidence type="ECO:0000256" key="2">
    <source>
        <dbReference type="ARBA" id="ARBA00012438"/>
    </source>
</evidence>
<dbReference type="Gene3D" id="3.40.50.2300">
    <property type="match status" value="1"/>
</dbReference>
<keyword evidence="8 16" id="KW-0418">Kinase</keyword>
<dbReference type="SUPFAM" id="SSF55781">
    <property type="entry name" value="GAF domain-like"/>
    <property type="match status" value="2"/>
</dbReference>
<dbReference type="AlphaFoldDB" id="A0AAW9SFH7"/>
<keyword evidence="9" id="KW-0067">ATP-binding</keyword>
<dbReference type="InterPro" id="IPR001294">
    <property type="entry name" value="Phytochrome"/>
</dbReference>
<evidence type="ECO:0000256" key="1">
    <source>
        <dbReference type="ARBA" id="ARBA00000085"/>
    </source>
</evidence>
<dbReference type="GO" id="GO:0006355">
    <property type="term" value="P:regulation of DNA-templated transcription"/>
    <property type="evidence" value="ECO:0007669"/>
    <property type="project" value="InterPro"/>
</dbReference>